<organism evidence="1">
    <name type="scientific">uncultured marine group II/III euryarchaeote KM3_147_B09</name>
    <dbReference type="NCBI Taxonomy" id="1457882"/>
    <lineage>
        <taxon>Archaea</taxon>
        <taxon>Methanobacteriati</taxon>
        <taxon>Methanobacteriota</taxon>
        <taxon>environmental samples</taxon>
    </lineage>
</organism>
<dbReference type="SUPFAM" id="SSF52540">
    <property type="entry name" value="P-loop containing nucleoside triphosphate hydrolases"/>
    <property type="match status" value="1"/>
</dbReference>
<dbReference type="InterPro" id="IPR027417">
    <property type="entry name" value="P-loop_NTPase"/>
</dbReference>
<dbReference type="EMBL" id="KF900620">
    <property type="protein sequence ID" value="AIF01411.1"/>
    <property type="molecule type" value="Genomic_DNA"/>
</dbReference>
<sequence>MSYVMVTGPMGAGKSTFMRSLPKPWGKFVVPDNVPDMLLDHACELNNFMFYEIDAPTATGKIWINWLKVADLQIVVGNGLNGPDKHFIELWNYLMQYTPDTDRIIVLNRVNEIGEKWVNYSEEKILCIGIGETIDEETAIASENDILTVINYLKERYG</sequence>
<evidence type="ECO:0000313" key="1">
    <source>
        <dbReference type="EMBL" id="AIF01411.1"/>
    </source>
</evidence>
<dbReference type="AlphaFoldDB" id="A0A075GBF8"/>
<evidence type="ECO:0008006" key="2">
    <source>
        <dbReference type="Google" id="ProtNLM"/>
    </source>
</evidence>
<protein>
    <recommendedName>
        <fullName evidence="2">GTPase</fullName>
    </recommendedName>
</protein>
<proteinExistence type="predicted"/>
<name>A0A075GBF8_9EURY</name>
<accession>A0A075GBF8</accession>
<reference evidence="1" key="1">
    <citation type="journal article" date="2014" name="Genome Biol. Evol.">
        <title>Pangenome evidence for extensive interdomain horizontal transfer affecting lineage core and shell genes in uncultured planktonic thaumarchaeota and euryarchaeota.</title>
        <authorList>
            <person name="Deschamps P."/>
            <person name="Zivanovic Y."/>
            <person name="Moreira D."/>
            <person name="Rodriguez-Valera F."/>
            <person name="Lopez-Garcia P."/>
        </authorList>
    </citation>
    <scope>NUCLEOTIDE SEQUENCE</scope>
</reference>